<dbReference type="PANTHER" id="PTHR37946">
    <property type="entry name" value="SLL1969 PROTEIN"/>
    <property type="match status" value="1"/>
</dbReference>
<reference evidence="1 2" key="1">
    <citation type="submission" date="2019-09" db="EMBL/GenBank/DDBJ databases">
        <authorList>
            <person name="Park J.-S."/>
            <person name="Choi H.-J."/>
        </authorList>
    </citation>
    <scope>NUCLEOTIDE SEQUENCE [LARGE SCALE GENOMIC DNA]</scope>
    <source>
        <strain evidence="1 2">176SS1-4</strain>
    </source>
</reference>
<sequence>MRTVLGPAPAGAESSETRQDCVILLHGLARTEFSLLLMEGALRNAGYHVINDAYPSTEAPIETLTRRLPEQAAQCGDRRIHLVTHSLGGIIARAWLAGDPDIELGRVVQLAPPNHGSELVDVFGDLEAFEWIHGPAGLQLGTEEGAFAPSLPPPDYELGIIAGNRSLNPVYSQVIEGPDDGKVSVETTRLEGAADHIVLPVTHTFLMNNPLVVAEVLHFLRHGSFDHGMTFGDALLR</sequence>
<evidence type="ECO:0000313" key="1">
    <source>
        <dbReference type="EMBL" id="KAA9010728.1"/>
    </source>
</evidence>
<dbReference type="PANTHER" id="PTHR37946:SF1">
    <property type="entry name" value="SLL1969 PROTEIN"/>
    <property type="match status" value="1"/>
</dbReference>
<name>A0A5J5GSX7_9RHOB</name>
<dbReference type="Gene3D" id="3.40.50.1820">
    <property type="entry name" value="alpha/beta hydrolase"/>
    <property type="match status" value="1"/>
</dbReference>
<keyword evidence="1" id="KW-0378">Hydrolase</keyword>
<comment type="caution">
    <text evidence="1">The sequence shown here is derived from an EMBL/GenBank/DDBJ whole genome shotgun (WGS) entry which is preliminary data.</text>
</comment>
<proteinExistence type="predicted"/>
<accession>A0A5J5GSX7</accession>
<dbReference type="GO" id="GO:0016787">
    <property type="term" value="F:hydrolase activity"/>
    <property type="evidence" value="ECO:0007669"/>
    <property type="project" value="UniProtKB-KW"/>
</dbReference>
<dbReference type="AlphaFoldDB" id="A0A5J5GSX7"/>
<gene>
    <name evidence="1" type="ORF">F3S47_03795</name>
</gene>
<organism evidence="1 2">
    <name type="scientific">Histidinibacterium aquaticum</name>
    <dbReference type="NCBI Taxonomy" id="2613962"/>
    <lineage>
        <taxon>Bacteria</taxon>
        <taxon>Pseudomonadati</taxon>
        <taxon>Pseudomonadota</taxon>
        <taxon>Alphaproteobacteria</taxon>
        <taxon>Rhodobacterales</taxon>
        <taxon>Paracoccaceae</taxon>
        <taxon>Histidinibacterium</taxon>
    </lineage>
</organism>
<dbReference type="SUPFAM" id="SSF53474">
    <property type="entry name" value="alpha/beta-Hydrolases"/>
    <property type="match status" value="1"/>
</dbReference>
<keyword evidence="2" id="KW-1185">Reference proteome</keyword>
<dbReference type="Proteomes" id="UP000326554">
    <property type="component" value="Unassembled WGS sequence"/>
</dbReference>
<protein>
    <submittedName>
        <fullName evidence="1">Alpha/beta hydrolase</fullName>
    </submittedName>
</protein>
<dbReference type="InterPro" id="IPR029058">
    <property type="entry name" value="AB_hydrolase_fold"/>
</dbReference>
<evidence type="ECO:0000313" key="2">
    <source>
        <dbReference type="Proteomes" id="UP000326554"/>
    </source>
</evidence>
<dbReference type="EMBL" id="VYQE01000001">
    <property type="protein sequence ID" value="KAA9010728.1"/>
    <property type="molecule type" value="Genomic_DNA"/>
</dbReference>